<proteinExistence type="predicted"/>
<sequence>MAKPYLCGWVEIEKKVSLSILCHSTD</sequence>
<name>A0A0E9TXT8_ANGAN</name>
<reference evidence="1" key="1">
    <citation type="submission" date="2014-11" db="EMBL/GenBank/DDBJ databases">
        <authorList>
            <person name="Amaro Gonzalez C."/>
        </authorList>
    </citation>
    <scope>NUCLEOTIDE SEQUENCE</scope>
</reference>
<reference evidence="1" key="2">
    <citation type="journal article" date="2015" name="Fish Shellfish Immunol.">
        <title>Early steps in the European eel (Anguilla anguilla)-Vibrio vulnificus interaction in the gills: Role of the RtxA13 toxin.</title>
        <authorList>
            <person name="Callol A."/>
            <person name="Pajuelo D."/>
            <person name="Ebbesson L."/>
            <person name="Teles M."/>
            <person name="MacKenzie S."/>
            <person name="Amaro C."/>
        </authorList>
    </citation>
    <scope>NUCLEOTIDE SEQUENCE</scope>
</reference>
<organism evidence="1">
    <name type="scientific">Anguilla anguilla</name>
    <name type="common">European freshwater eel</name>
    <name type="synonym">Muraena anguilla</name>
    <dbReference type="NCBI Taxonomy" id="7936"/>
    <lineage>
        <taxon>Eukaryota</taxon>
        <taxon>Metazoa</taxon>
        <taxon>Chordata</taxon>
        <taxon>Craniata</taxon>
        <taxon>Vertebrata</taxon>
        <taxon>Euteleostomi</taxon>
        <taxon>Actinopterygii</taxon>
        <taxon>Neopterygii</taxon>
        <taxon>Teleostei</taxon>
        <taxon>Anguilliformes</taxon>
        <taxon>Anguillidae</taxon>
        <taxon>Anguilla</taxon>
    </lineage>
</organism>
<evidence type="ECO:0000313" key="1">
    <source>
        <dbReference type="EMBL" id="JAH58346.1"/>
    </source>
</evidence>
<protein>
    <submittedName>
        <fullName evidence="1">Uncharacterized protein</fullName>
    </submittedName>
</protein>
<dbReference type="EMBL" id="GBXM01050231">
    <property type="protein sequence ID" value="JAH58346.1"/>
    <property type="molecule type" value="Transcribed_RNA"/>
</dbReference>
<accession>A0A0E9TXT8</accession>
<dbReference type="AlphaFoldDB" id="A0A0E9TXT8"/>